<name>A0A380SXI0_9PSED</name>
<protein>
    <recommendedName>
        <fullName evidence="1">DNA (cytosine-5-)-methyltransferase</fullName>
        <ecNumber evidence="1">2.1.1.37</ecNumber>
    </recommendedName>
</protein>
<reference evidence="8" key="1">
    <citation type="submission" date="2018-07" db="EMBL/GenBank/DDBJ databases">
        <authorList>
            <person name="Blom J."/>
        </authorList>
    </citation>
    <scope>NUCLEOTIDE SEQUENCE [LARGE SCALE GENOMIC DNA]</scope>
    <source>
        <strain evidence="8">CCOS 864</strain>
    </source>
</reference>
<dbReference type="GO" id="GO:0044027">
    <property type="term" value="P:negative regulation of gene expression via chromosomal CpG island methylation"/>
    <property type="evidence" value="ECO:0007669"/>
    <property type="project" value="TreeGrafter"/>
</dbReference>
<accession>A0A380SXI0</accession>
<organism evidence="7 8">
    <name type="scientific">Pseudomonas wadenswilerensis</name>
    <dbReference type="NCBI Taxonomy" id="1785161"/>
    <lineage>
        <taxon>Bacteria</taxon>
        <taxon>Pseudomonadati</taxon>
        <taxon>Pseudomonadota</taxon>
        <taxon>Gammaproteobacteria</taxon>
        <taxon>Pseudomonadales</taxon>
        <taxon>Pseudomonadaceae</taxon>
        <taxon>Pseudomonas</taxon>
    </lineage>
</organism>
<dbReference type="SUPFAM" id="SSF53335">
    <property type="entry name" value="S-adenosyl-L-methionine-dependent methyltransferases"/>
    <property type="match status" value="1"/>
</dbReference>
<dbReference type="GO" id="GO:0003677">
    <property type="term" value="F:DNA binding"/>
    <property type="evidence" value="ECO:0007669"/>
    <property type="project" value="TreeGrafter"/>
</dbReference>
<dbReference type="GO" id="GO:0032259">
    <property type="term" value="P:methylation"/>
    <property type="evidence" value="ECO:0007669"/>
    <property type="project" value="UniProtKB-KW"/>
</dbReference>
<evidence type="ECO:0000256" key="6">
    <source>
        <dbReference type="ARBA" id="ARBA00047422"/>
    </source>
</evidence>
<keyword evidence="3" id="KW-0808">Transferase</keyword>
<keyword evidence="4" id="KW-0949">S-adenosyl-L-methionine</keyword>
<evidence type="ECO:0000313" key="8">
    <source>
        <dbReference type="Proteomes" id="UP000255177"/>
    </source>
</evidence>
<evidence type="ECO:0000256" key="1">
    <source>
        <dbReference type="ARBA" id="ARBA00011975"/>
    </source>
</evidence>
<keyword evidence="8" id="KW-1185">Reference proteome</keyword>
<evidence type="ECO:0000256" key="5">
    <source>
        <dbReference type="ARBA" id="ARBA00022747"/>
    </source>
</evidence>
<comment type="catalytic activity">
    <reaction evidence="6">
        <text>a 2'-deoxycytidine in DNA + S-adenosyl-L-methionine = a 5-methyl-2'-deoxycytidine in DNA + S-adenosyl-L-homocysteine + H(+)</text>
        <dbReference type="Rhea" id="RHEA:13681"/>
        <dbReference type="Rhea" id="RHEA-COMP:11369"/>
        <dbReference type="Rhea" id="RHEA-COMP:11370"/>
        <dbReference type="ChEBI" id="CHEBI:15378"/>
        <dbReference type="ChEBI" id="CHEBI:57856"/>
        <dbReference type="ChEBI" id="CHEBI:59789"/>
        <dbReference type="ChEBI" id="CHEBI:85452"/>
        <dbReference type="ChEBI" id="CHEBI:85454"/>
        <dbReference type="EC" id="2.1.1.37"/>
    </reaction>
</comment>
<dbReference type="InterPro" id="IPR050390">
    <property type="entry name" value="C5-Methyltransferase"/>
</dbReference>
<dbReference type="GO" id="GO:0003886">
    <property type="term" value="F:DNA (cytosine-5-)-methyltransferase activity"/>
    <property type="evidence" value="ECO:0007669"/>
    <property type="project" value="UniProtKB-EC"/>
</dbReference>
<evidence type="ECO:0000313" key="7">
    <source>
        <dbReference type="EMBL" id="SUQ62667.1"/>
    </source>
</evidence>
<dbReference type="EC" id="2.1.1.37" evidence="1"/>
<dbReference type="Gene3D" id="3.40.50.150">
    <property type="entry name" value="Vaccinia Virus protein VP39"/>
    <property type="match status" value="1"/>
</dbReference>
<evidence type="ECO:0000256" key="3">
    <source>
        <dbReference type="ARBA" id="ARBA00022679"/>
    </source>
</evidence>
<dbReference type="InterPro" id="IPR029063">
    <property type="entry name" value="SAM-dependent_MTases_sf"/>
</dbReference>
<dbReference type="Proteomes" id="UP000255177">
    <property type="component" value="Unassembled WGS sequence"/>
</dbReference>
<proteinExistence type="predicted"/>
<evidence type="ECO:0000256" key="2">
    <source>
        <dbReference type="ARBA" id="ARBA00022603"/>
    </source>
</evidence>
<sequence>MPAFQKKNPLDFKTQYGLGFDPQDDEIVVDFFCGGGGAGTGLEMGLGRPVTVAKNHNPAAISMHTANHPHAKHFTTDVFEGDPDEECGGRPVGWFHMSPDCTHHSQAAGGQPRKREIRNLSWIGLKWAGKKRPRVISLENVKQILQWGRLIAKRDKVTGRVVKLDGTVATPGERVPVQQQFLVPDPKQRGSTWRRFVALLEGMGYVVEWRVIKACDFGAPTSRERLFMIARCDGQPIVWPEPTHAKKPAKGQQKWRTAAECIDWTIPSQSIFGRKKDLAPATLRRIAKGMKKFVINAADPFIVPIANWSGESVQSAQEPLRTVTSWPRGGSFAMASPIIAPATHQGSDRVNDPHLPLPTITCANRGELTLISPTLIQSGYGERTGQQPRVPGLDKPVGAVVAGGVKHALASAHLVKFRFDDAGKPLDEPLPTITSGGNYQRPAGAAHAMGVSTVFMAQMNGGFNTTDAKSIEDPMTTVTNTGSQQQLVTASLLHLRGNCDAREVSDPLHTISAGGQHHGLVTAFMERQFGGSVGQGIDAPAPTVTAGGSGKSSLVELQLSPEVEAGALRVAAFLISYYGTENVSAAGDPSPTITTKDRLALVTVTIKGTPYVIVDICLRMLQPPELYRAQGFPAGYRIDRGADGRKFTKTEQVHMCGNSVSPPPMAALARANDPWNAAATQSKAA</sequence>
<dbReference type="Pfam" id="PF00145">
    <property type="entry name" value="DNA_methylase"/>
    <property type="match status" value="2"/>
</dbReference>
<dbReference type="InterPro" id="IPR001525">
    <property type="entry name" value="C5_MeTfrase"/>
</dbReference>
<dbReference type="AlphaFoldDB" id="A0A380SXI0"/>
<keyword evidence="5" id="KW-0680">Restriction system</keyword>
<dbReference type="RefSeq" id="WP_115086261.1">
    <property type="nucleotide sequence ID" value="NZ_CBCSFG010000028.1"/>
</dbReference>
<dbReference type="PANTHER" id="PTHR10629">
    <property type="entry name" value="CYTOSINE-SPECIFIC METHYLTRANSFERASE"/>
    <property type="match status" value="1"/>
</dbReference>
<gene>
    <name evidence="7" type="ORF">CCOS864_02113</name>
</gene>
<dbReference type="GO" id="GO:0009307">
    <property type="term" value="P:DNA restriction-modification system"/>
    <property type="evidence" value="ECO:0007669"/>
    <property type="project" value="UniProtKB-KW"/>
</dbReference>
<keyword evidence="2 7" id="KW-0489">Methyltransferase</keyword>
<dbReference type="REBASE" id="300622">
    <property type="entry name" value="M.Pwa864ORF2113P"/>
</dbReference>
<dbReference type="PANTHER" id="PTHR10629:SF52">
    <property type="entry name" value="DNA (CYTOSINE-5)-METHYLTRANSFERASE 1"/>
    <property type="match status" value="1"/>
</dbReference>
<dbReference type="Gene3D" id="3.90.120.10">
    <property type="entry name" value="DNA Methylase, subunit A, domain 2"/>
    <property type="match status" value="1"/>
</dbReference>
<dbReference type="EMBL" id="UIDD01000006">
    <property type="protein sequence ID" value="SUQ62667.1"/>
    <property type="molecule type" value="Genomic_DNA"/>
</dbReference>
<evidence type="ECO:0000256" key="4">
    <source>
        <dbReference type="ARBA" id="ARBA00022691"/>
    </source>
</evidence>